<dbReference type="PANTHER" id="PTHR48005:SF13">
    <property type="entry name" value="SERINE_THREONINE-PROTEIN KINASE DDB_G0278509-RELATED"/>
    <property type="match status" value="1"/>
</dbReference>
<evidence type="ECO:0000256" key="6">
    <source>
        <dbReference type="ARBA" id="ARBA00022777"/>
    </source>
</evidence>
<keyword evidence="4" id="KW-0677">Repeat</keyword>
<evidence type="ECO:0000256" key="4">
    <source>
        <dbReference type="ARBA" id="ARBA00022737"/>
    </source>
</evidence>
<dbReference type="HOGENOM" id="CLU_1099411_0_0_1"/>
<evidence type="ECO:0000313" key="11">
    <source>
        <dbReference type="EMBL" id="EKC35282.1"/>
    </source>
</evidence>
<keyword evidence="3" id="KW-0808">Transferase</keyword>
<sequence>MHEAVRFLHECGVLLHYPDKALNLRDLYFIDPGWLCRMMAQIVTVHQINPFIKNGVLHILPLYYKKICRYYEMTYVPLGMWSRLITRLIVFSKSQVTEVLVGRHEPTLTYWNKGIYMFWSPETFCLVDCEGISENKEEIAITVPISGQGSIADNLLGDGGFGNVYQMNYMGQDAAVKIFSAIGDIHPHKMLRQEVTILRSLRHPSVVSLLGVSIQPRAIVLELAPLGSMATILKRKSPLDRMARHRIALQALF</sequence>
<dbReference type="InterPro" id="IPR001245">
    <property type="entry name" value="Ser-Thr/Tyr_kinase_cat_dom"/>
</dbReference>
<dbReference type="GO" id="GO:0004674">
    <property type="term" value="F:protein serine/threonine kinase activity"/>
    <property type="evidence" value="ECO:0007669"/>
    <property type="project" value="UniProtKB-KW"/>
</dbReference>
<dbReference type="GO" id="GO:0005524">
    <property type="term" value="F:ATP binding"/>
    <property type="evidence" value="ECO:0007669"/>
    <property type="project" value="UniProtKB-UniRule"/>
</dbReference>
<dbReference type="Pfam" id="PF25497">
    <property type="entry name" value="COR-B"/>
    <property type="match status" value="1"/>
</dbReference>
<name>K1QEF1_MAGGI</name>
<gene>
    <name evidence="11" type="ORF">CGI_10017962</name>
</gene>
<organism evidence="11">
    <name type="scientific">Magallana gigas</name>
    <name type="common">Pacific oyster</name>
    <name type="synonym">Crassostrea gigas</name>
    <dbReference type="NCBI Taxonomy" id="29159"/>
    <lineage>
        <taxon>Eukaryota</taxon>
        <taxon>Metazoa</taxon>
        <taxon>Spiralia</taxon>
        <taxon>Lophotrochozoa</taxon>
        <taxon>Mollusca</taxon>
        <taxon>Bivalvia</taxon>
        <taxon>Autobranchia</taxon>
        <taxon>Pteriomorphia</taxon>
        <taxon>Ostreida</taxon>
        <taxon>Ostreoidea</taxon>
        <taxon>Ostreidae</taxon>
        <taxon>Magallana</taxon>
    </lineage>
</organism>
<keyword evidence="2" id="KW-0723">Serine/threonine-protein kinase</keyword>
<dbReference type="InterPro" id="IPR051420">
    <property type="entry name" value="Ser_Thr_Kinases_DiverseReg"/>
</dbReference>
<evidence type="ECO:0000256" key="8">
    <source>
        <dbReference type="ARBA" id="ARBA00047899"/>
    </source>
</evidence>
<accession>K1QEF1</accession>
<reference evidence="11" key="1">
    <citation type="journal article" date="2012" name="Nature">
        <title>The oyster genome reveals stress adaptation and complexity of shell formation.</title>
        <authorList>
            <person name="Zhang G."/>
            <person name="Fang X."/>
            <person name="Guo X."/>
            <person name="Li L."/>
            <person name="Luo R."/>
            <person name="Xu F."/>
            <person name="Yang P."/>
            <person name="Zhang L."/>
            <person name="Wang X."/>
            <person name="Qi H."/>
            <person name="Xiong Z."/>
            <person name="Que H."/>
            <person name="Xie Y."/>
            <person name="Holland P.W."/>
            <person name="Paps J."/>
            <person name="Zhu Y."/>
            <person name="Wu F."/>
            <person name="Chen Y."/>
            <person name="Wang J."/>
            <person name="Peng C."/>
            <person name="Meng J."/>
            <person name="Yang L."/>
            <person name="Liu J."/>
            <person name="Wen B."/>
            <person name="Zhang N."/>
            <person name="Huang Z."/>
            <person name="Zhu Q."/>
            <person name="Feng Y."/>
            <person name="Mount A."/>
            <person name="Hedgecock D."/>
            <person name="Xu Z."/>
            <person name="Liu Y."/>
            <person name="Domazet-Loso T."/>
            <person name="Du Y."/>
            <person name="Sun X."/>
            <person name="Zhang S."/>
            <person name="Liu B."/>
            <person name="Cheng P."/>
            <person name="Jiang X."/>
            <person name="Li J."/>
            <person name="Fan D."/>
            <person name="Wang W."/>
            <person name="Fu W."/>
            <person name="Wang T."/>
            <person name="Wang B."/>
            <person name="Zhang J."/>
            <person name="Peng Z."/>
            <person name="Li Y."/>
            <person name="Li N."/>
            <person name="Wang J."/>
            <person name="Chen M."/>
            <person name="He Y."/>
            <person name="Tan F."/>
            <person name="Song X."/>
            <person name="Zheng Q."/>
            <person name="Huang R."/>
            <person name="Yang H."/>
            <person name="Du X."/>
            <person name="Chen L."/>
            <person name="Yang M."/>
            <person name="Gaffney P.M."/>
            <person name="Wang S."/>
            <person name="Luo L."/>
            <person name="She Z."/>
            <person name="Ming Y."/>
            <person name="Huang W."/>
            <person name="Zhang S."/>
            <person name="Huang B."/>
            <person name="Zhang Y."/>
            <person name="Qu T."/>
            <person name="Ni P."/>
            <person name="Miao G."/>
            <person name="Wang J."/>
            <person name="Wang Q."/>
            <person name="Steinberg C.E."/>
            <person name="Wang H."/>
            <person name="Li N."/>
            <person name="Qian L."/>
            <person name="Zhang G."/>
            <person name="Li Y."/>
            <person name="Yang H."/>
            <person name="Liu X."/>
            <person name="Wang J."/>
            <person name="Yin Y."/>
            <person name="Wang J."/>
        </authorList>
    </citation>
    <scope>NUCLEOTIDE SEQUENCE [LARGE SCALE GENOMIC DNA]</scope>
    <source>
        <strain evidence="11">05x7-T-G4-1.051#20</strain>
    </source>
</reference>
<evidence type="ECO:0000256" key="2">
    <source>
        <dbReference type="ARBA" id="ARBA00022527"/>
    </source>
</evidence>
<comment type="catalytic activity">
    <reaction evidence="9">
        <text>L-seryl-[protein] + ATP = O-phospho-L-seryl-[protein] + ADP + H(+)</text>
        <dbReference type="Rhea" id="RHEA:17989"/>
        <dbReference type="Rhea" id="RHEA-COMP:9863"/>
        <dbReference type="Rhea" id="RHEA-COMP:11604"/>
        <dbReference type="ChEBI" id="CHEBI:15378"/>
        <dbReference type="ChEBI" id="CHEBI:29999"/>
        <dbReference type="ChEBI" id="CHEBI:30616"/>
        <dbReference type="ChEBI" id="CHEBI:83421"/>
        <dbReference type="ChEBI" id="CHEBI:456216"/>
        <dbReference type="EC" id="2.7.11.1"/>
    </reaction>
</comment>
<dbReference type="InterPro" id="IPR000719">
    <property type="entry name" value="Prot_kinase_dom"/>
</dbReference>
<comment type="catalytic activity">
    <reaction evidence="8">
        <text>L-threonyl-[protein] + ATP = O-phospho-L-threonyl-[protein] + ADP + H(+)</text>
        <dbReference type="Rhea" id="RHEA:46608"/>
        <dbReference type="Rhea" id="RHEA-COMP:11060"/>
        <dbReference type="Rhea" id="RHEA-COMP:11605"/>
        <dbReference type="ChEBI" id="CHEBI:15378"/>
        <dbReference type="ChEBI" id="CHEBI:30013"/>
        <dbReference type="ChEBI" id="CHEBI:30616"/>
        <dbReference type="ChEBI" id="CHEBI:61977"/>
        <dbReference type="ChEBI" id="CHEBI:456216"/>
        <dbReference type="EC" id="2.7.11.1"/>
    </reaction>
</comment>
<dbReference type="PROSITE" id="PS00107">
    <property type="entry name" value="PROTEIN_KINASE_ATP"/>
    <property type="match status" value="1"/>
</dbReference>
<dbReference type="EC" id="2.7.11.1" evidence="1"/>
<keyword evidence="5" id="KW-0547">Nucleotide-binding</keyword>
<dbReference type="Pfam" id="PF07714">
    <property type="entry name" value="PK_Tyr_Ser-Thr"/>
    <property type="match status" value="1"/>
</dbReference>
<evidence type="ECO:0000256" key="1">
    <source>
        <dbReference type="ARBA" id="ARBA00012513"/>
    </source>
</evidence>
<evidence type="ECO:0000256" key="5">
    <source>
        <dbReference type="ARBA" id="ARBA00022741"/>
    </source>
</evidence>
<dbReference type="SUPFAM" id="SSF56112">
    <property type="entry name" value="Protein kinase-like (PK-like)"/>
    <property type="match status" value="1"/>
</dbReference>
<feature type="domain" description="Protein kinase" evidence="10">
    <location>
        <begin position="150"/>
        <end position="253"/>
    </location>
</feature>
<dbReference type="PROSITE" id="PS50011">
    <property type="entry name" value="PROTEIN_KINASE_DOM"/>
    <property type="match status" value="1"/>
</dbReference>
<dbReference type="InterPro" id="IPR011009">
    <property type="entry name" value="Kinase-like_dom_sf"/>
</dbReference>
<evidence type="ECO:0000256" key="3">
    <source>
        <dbReference type="ARBA" id="ARBA00022679"/>
    </source>
</evidence>
<dbReference type="InParanoid" id="K1QEF1"/>
<dbReference type="PANTHER" id="PTHR48005">
    <property type="entry name" value="LEUCINE RICH REPEAT KINASE 2"/>
    <property type="match status" value="1"/>
</dbReference>
<protein>
    <recommendedName>
        <fullName evidence="1">non-specific serine/threonine protein kinase</fullName>
        <ecNumber evidence="1">2.7.11.1</ecNumber>
    </recommendedName>
</protein>
<proteinExistence type="predicted"/>
<dbReference type="Gene3D" id="1.10.510.10">
    <property type="entry name" value="Transferase(Phosphotransferase) domain 1"/>
    <property type="match status" value="1"/>
</dbReference>
<dbReference type="InterPro" id="IPR057263">
    <property type="entry name" value="COR-B"/>
</dbReference>
<dbReference type="InterPro" id="IPR017441">
    <property type="entry name" value="Protein_kinase_ATP_BS"/>
</dbReference>
<evidence type="ECO:0000259" key="10">
    <source>
        <dbReference type="PROSITE" id="PS50011"/>
    </source>
</evidence>
<evidence type="ECO:0000256" key="7">
    <source>
        <dbReference type="ARBA" id="ARBA00022840"/>
    </source>
</evidence>
<keyword evidence="7" id="KW-0067">ATP-binding</keyword>
<dbReference type="EMBL" id="JH818249">
    <property type="protein sequence ID" value="EKC35282.1"/>
    <property type="molecule type" value="Genomic_DNA"/>
</dbReference>
<dbReference type="AlphaFoldDB" id="K1QEF1"/>
<keyword evidence="6 11" id="KW-0418">Kinase</keyword>
<evidence type="ECO:0000256" key="9">
    <source>
        <dbReference type="ARBA" id="ARBA00048679"/>
    </source>
</evidence>